<accession>A0A8C2WST2</accession>
<proteinExistence type="predicted"/>
<sequence length="98" mass="10382">MMHLYGALILFVTLSAACGLSCYSCIGQTCNDQITCPAGFDRCSTLLVNDIMTKSCMNNKLCVDPIQCCTSNLCNSAMPTGSSVLLLLASSAIITLFL</sequence>
<dbReference type="AlphaFoldDB" id="A0A8C2WST2"/>
<evidence type="ECO:0008006" key="4">
    <source>
        <dbReference type="Google" id="ProtNLM"/>
    </source>
</evidence>
<evidence type="ECO:0000313" key="2">
    <source>
        <dbReference type="Ensembl" id="ENSCLMP00005007896.1"/>
    </source>
</evidence>
<reference evidence="2" key="2">
    <citation type="submission" date="2025-09" db="UniProtKB">
        <authorList>
            <consortium name="Ensembl"/>
        </authorList>
    </citation>
    <scope>IDENTIFICATION</scope>
</reference>
<dbReference type="SUPFAM" id="SSF57302">
    <property type="entry name" value="Snake toxin-like"/>
    <property type="match status" value="1"/>
</dbReference>
<dbReference type="RefSeq" id="XP_034398568.1">
    <property type="nucleotide sequence ID" value="XM_034542677.1"/>
</dbReference>
<dbReference type="GeneID" id="117736982"/>
<keyword evidence="1" id="KW-0732">Signal</keyword>
<dbReference type="InterPro" id="IPR045860">
    <property type="entry name" value="Snake_toxin-like_sf"/>
</dbReference>
<organism evidence="2 3">
    <name type="scientific">Cyclopterus lumpus</name>
    <name type="common">Lumpsucker</name>
    <dbReference type="NCBI Taxonomy" id="8103"/>
    <lineage>
        <taxon>Eukaryota</taxon>
        <taxon>Metazoa</taxon>
        <taxon>Chordata</taxon>
        <taxon>Craniata</taxon>
        <taxon>Vertebrata</taxon>
        <taxon>Euteleostomi</taxon>
        <taxon>Actinopterygii</taxon>
        <taxon>Neopterygii</taxon>
        <taxon>Teleostei</taxon>
        <taxon>Neoteleostei</taxon>
        <taxon>Acanthomorphata</taxon>
        <taxon>Eupercaria</taxon>
        <taxon>Perciformes</taxon>
        <taxon>Cottioidei</taxon>
        <taxon>Cottales</taxon>
        <taxon>Cyclopteridae</taxon>
        <taxon>Cyclopterus</taxon>
    </lineage>
</organism>
<feature type="chain" id="PRO_5034838327" description="UPAR/Ly6 domain-containing protein" evidence="1">
    <location>
        <begin position="20"/>
        <end position="98"/>
    </location>
</feature>
<dbReference type="KEGG" id="clum:117736982"/>
<protein>
    <recommendedName>
        <fullName evidence="4">UPAR/Ly6 domain-containing protein</fullName>
    </recommendedName>
</protein>
<feature type="signal peptide" evidence="1">
    <location>
        <begin position="1"/>
        <end position="19"/>
    </location>
</feature>
<dbReference type="OrthoDB" id="9624109at2759"/>
<dbReference type="GeneTree" id="ENSGT01030000235339"/>
<evidence type="ECO:0000313" key="3">
    <source>
        <dbReference type="Proteomes" id="UP000694565"/>
    </source>
</evidence>
<gene>
    <name evidence="2" type="primary">LOC117736982</name>
</gene>
<reference evidence="2" key="1">
    <citation type="submission" date="2025-08" db="UniProtKB">
        <authorList>
            <consortium name="Ensembl"/>
        </authorList>
    </citation>
    <scope>IDENTIFICATION</scope>
</reference>
<dbReference type="Proteomes" id="UP000694565">
    <property type="component" value="Unplaced"/>
</dbReference>
<keyword evidence="3" id="KW-1185">Reference proteome</keyword>
<name>A0A8C2WST2_CYCLU</name>
<evidence type="ECO:0000256" key="1">
    <source>
        <dbReference type="SAM" id="SignalP"/>
    </source>
</evidence>
<dbReference type="Ensembl" id="ENSCLMT00005008432.1">
    <property type="protein sequence ID" value="ENSCLMP00005007896.1"/>
    <property type="gene ID" value="ENSCLMG00005004295.1"/>
</dbReference>